<evidence type="ECO:0008006" key="6">
    <source>
        <dbReference type="Google" id="ProtNLM"/>
    </source>
</evidence>
<dbReference type="PROSITE" id="PS51347">
    <property type="entry name" value="PHOSPHOTRIESTERASE_2"/>
    <property type="match status" value="1"/>
</dbReference>
<evidence type="ECO:0000256" key="2">
    <source>
        <dbReference type="ARBA" id="ARBA00022801"/>
    </source>
</evidence>
<organism evidence="4 5">
    <name type="scientific">Gordonibacter faecis</name>
    <dbReference type="NCBI Taxonomy" id="3047475"/>
    <lineage>
        <taxon>Bacteria</taxon>
        <taxon>Bacillati</taxon>
        <taxon>Actinomycetota</taxon>
        <taxon>Coriobacteriia</taxon>
        <taxon>Eggerthellales</taxon>
        <taxon>Eggerthellaceae</taxon>
        <taxon>Gordonibacter</taxon>
    </lineage>
</organism>
<evidence type="ECO:0000313" key="4">
    <source>
        <dbReference type="EMBL" id="MDJ1650624.1"/>
    </source>
</evidence>
<evidence type="ECO:0000256" key="1">
    <source>
        <dbReference type="ARBA" id="ARBA00022723"/>
    </source>
</evidence>
<dbReference type="EMBL" id="JASJEU010000013">
    <property type="protein sequence ID" value="MDJ1650624.1"/>
    <property type="molecule type" value="Genomic_DNA"/>
</dbReference>
<name>A0ABT7DM58_9ACTN</name>
<sequence>MKKVRTVCGDIAPERLGTTMIHEHVAINLSPVTAGSRTFFPQIKDEQLTLENRNLKFLQSGAWSMAPEVMDTSGDDYLKFIVNELKEYKAVGGEALCECSVYGILGRPYEDLVRASEESGVNIVYGVGMYRDSVRPAKFQGKSEDEIKTLFEADIDNGFEETGIKPGFLKATFSGLADGRLPFPGEMDVFRAVARISAERGMPMMVHLEVPPLSGDQILGFAELAIALGADPKKVLFCHAQSLVTSPDGRPEMIADVIKSHQPRFSIEPHQRLLDLGINISFDSFGNQAVQPFELGGANVVSEYLELSAVYELLKLGYEGQIMLGHDFCCKLSAKAYGGYGYTRVPTFVCDMLGQLGFADAAHRMITTNPAEFLAF</sequence>
<reference evidence="4 5" key="1">
    <citation type="submission" date="2023-05" db="EMBL/GenBank/DDBJ databases">
        <title>Gordonibacter KGMB12511T sp. nov., isolated from faeces of healthy Korean.</title>
        <authorList>
            <person name="Kim H.S."/>
            <person name="Kim J.-S."/>
            <person name="Suh M.K."/>
            <person name="Eom M.K."/>
            <person name="Do H.E."/>
            <person name="Lee J.-S."/>
        </authorList>
    </citation>
    <scope>NUCLEOTIDE SEQUENCE [LARGE SCALE GENOMIC DNA]</scope>
    <source>
        <strain evidence="4 5">KGMB12511</strain>
    </source>
</reference>
<feature type="modified residue" description="N6-carboxylysine" evidence="3">
    <location>
        <position position="170"/>
    </location>
</feature>
<comment type="similarity">
    <text evidence="3">Belongs to the metallo-dependent hydrolases superfamily. Phosphotriesterase family.</text>
</comment>
<dbReference type="Pfam" id="PF02126">
    <property type="entry name" value="PTE"/>
    <property type="match status" value="1"/>
</dbReference>
<dbReference type="InterPro" id="IPR032466">
    <property type="entry name" value="Metal_Hydrolase"/>
</dbReference>
<dbReference type="RefSeq" id="WP_283831965.1">
    <property type="nucleotide sequence ID" value="NZ_JASJEU010000013.1"/>
</dbReference>
<comment type="caution">
    <text evidence="4">The sequence shown here is derived from an EMBL/GenBank/DDBJ whole genome shotgun (WGS) entry which is preliminary data.</text>
</comment>
<dbReference type="InterPro" id="IPR001559">
    <property type="entry name" value="Phosphotriesterase"/>
</dbReference>
<dbReference type="Proteomes" id="UP001232750">
    <property type="component" value="Unassembled WGS sequence"/>
</dbReference>
<gene>
    <name evidence="4" type="ORF">QNJ86_07410</name>
</gene>
<keyword evidence="2" id="KW-0378">Hydrolase</keyword>
<evidence type="ECO:0000256" key="3">
    <source>
        <dbReference type="PROSITE-ProRule" id="PRU00679"/>
    </source>
</evidence>
<dbReference type="Gene3D" id="3.20.20.140">
    <property type="entry name" value="Metal-dependent hydrolases"/>
    <property type="match status" value="1"/>
</dbReference>
<keyword evidence="1" id="KW-0479">Metal-binding</keyword>
<evidence type="ECO:0000313" key="5">
    <source>
        <dbReference type="Proteomes" id="UP001232750"/>
    </source>
</evidence>
<dbReference type="SUPFAM" id="SSF51556">
    <property type="entry name" value="Metallo-dependent hydrolases"/>
    <property type="match status" value="1"/>
</dbReference>
<accession>A0ABT7DM58</accession>
<protein>
    <recommendedName>
        <fullName evidence="6">Aryldialkylphosphatase</fullName>
    </recommendedName>
</protein>
<dbReference type="PANTHER" id="PTHR10819:SF3">
    <property type="entry name" value="PHOSPHOTRIESTERASE-RELATED PROTEIN"/>
    <property type="match status" value="1"/>
</dbReference>
<keyword evidence="5" id="KW-1185">Reference proteome</keyword>
<dbReference type="PANTHER" id="PTHR10819">
    <property type="entry name" value="PHOSPHOTRIESTERASE-RELATED"/>
    <property type="match status" value="1"/>
</dbReference>
<proteinExistence type="inferred from homology"/>